<evidence type="ECO:0000256" key="1">
    <source>
        <dbReference type="ARBA" id="ARBA00022649"/>
    </source>
</evidence>
<evidence type="ECO:0000313" key="2">
    <source>
        <dbReference type="EMBL" id="PIU10663.1"/>
    </source>
</evidence>
<sequence length="85" mass="10335">MYKIFLTSNAKKSLFKLPQETVEKINRVFDILQHNPFTADHHIKKLHQPLIGYRYKVWPYRILYTVDNSQKIIVVYRIFHRGRGY</sequence>
<dbReference type="InterPro" id="IPR035093">
    <property type="entry name" value="RelE/ParE_toxin_dom_sf"/>
</dbReference>
<accession>A0A2M6XSP4</accession>
<comment type="caution">
    <text evidence="2">The sequence shown here is derived from an EMBL/GenBank/DDBJ whole genome shotgun (WGS) entry which is preliminary data.</text>
</comment>
<dbReference type="Pfam" id="PF05016">
    <property type="entry name" value="ParE_toxin"/>
    <property type="match status" value="1"/>
</dbReference>
<organism evidence="2 3">
    <name type="scientific">Candidatus Kuenenbacteria bacterium CG08_land_8_20_14_0_20_37_23</name>
    <dbReference type="NCBI Taxonomy" id="1974617"/>
    <lineage>
        <taxon>Bacteria</taxon>
        <taxon>Candidatus Kueneniibacteriota</taxon>
    </lineage>
</organism>
<dbReference type="InterPro" id="IPR007712">
    <property type="entry name" value="RelE/ParE_toxin"/>
</dbReference>
<name>A0A2M6XSP4_9BACT</name>
<gene>
    <name evidence="2" type="ORF">COT27_01895</name>
</gene>
<dbReference type="EMBL" id="PEXX01000036">
    <property type="protein sequence ID" value="PIU10663.1"/>
    <property type="molecule type" value="Genomic_DNA"/>
</dbReference>
<evidence type="ECO:0000313" key="3">
    <source>
        <dbReference type="Proteomes" id="UP000230586"/>
    </source>
</evidence>
<proteinExistence type="predicted"/>
<dbReference type="InterPro" id="IPR052747">
    <property type="entry name" value="TA_system_RelE_toxin"/>
</dbReference>
<protein>
    <recommendedName>
        <fullName evidence="4">Type II toxin-antitoxin system RelE/ParE family toxin</fullName>
    </recommendedName>
</protein>
<dbReference type="SUPFAM" id="SSF143011">
    <property type="entry name" value="RelE-like"/>
    <property type="match status" value="1"/>
</dbReference>
<dbReference type="PANTHER" id="PTHR38813:SF1">
    <property type="entry name" value="TOXIN RELE1-RELATED"/>
    <property type="match status" value="1"/>
</dbReference>
<dbReference type="Proteomes" id="UP000230586">
    <property type="component" value="Unassembled WGS sequence"/>
</dbReference>
<dbReference type="AlphaFoldDB" id="A0A2M6XSP4"/>
<evidence type="ECO:0008006" key="4">
    <source>
        <dbReference type="Google" id="ProtNLM"/>
    </source>
</evidence>
<dbReference type="PANTHER" id="PTHR38813">
    <property type="match status" value="1"/>
</dbReference>
<keyword evidence="1" id="KW-1277">Toxin-antitoxin system</keyword>
<reference evidence="3" key="1">
    <citation type="submission" date="2017-09" db="EMBL/GenBank/DDBJ databases">
        <title>Depth-based differentiation of microbial function through sediment-hosted aquifers and enrichment of novel symbionts in the deep terrestrial subsurface.</title>
        <authorList>
            <person name="Probst A.J."/>
            <person name="Ladd B."/>
            <person name="Jarett J.K."/>
            <person name="Geller-Mcgrath D.E."/>
            <person name="Sieber C.M.K."/>
            <person name="Emerson J.B."/>
            <person name="Anantharaman K."/>
            <person name="Thomas B.C."/>
            <person name="Malmstrom R."/>
            <person name="Stieglmeier M."/>
            <person name="Klingl A."/>
            <person name="Woyke T."/>
            <person name="Ryan C.M."/>
            <person name="Banfield J.F."/>
        </authorList>
    </citation>
    <scope>NUCLEOTIDE SEQUENCE [LARGE SCALE GENOMIC DNA]</scope>
</reference>
<dbReference type="Gene3D" id="3.30.2310.20">
    <property type="entry name" value="RelE-like"/>
    <property type="match status" value="1"/>
</dbReference>